<feature type="region of interest" description="Disordered" evidence="6">
    <location>
        <begin position="63"/>
        <end position="93"/>
    </location>
</feature>
<sequence length="783" mass="91941">MDMCESEPTSFHSDGVQGILVEKSWTPKTELKPFVGKLFPLYDDALSFYREYARKSGFEIRKGTTEQSKTRDGYSRSLKDRSKQRRNPPSHRKGCKACIRLKLNDENVWVVRHFEEKHSHELVNPEDFHFLKSSRRLTYHQKQLIHDVSDINIGPVRAFKILKQTQGGFLNIGATEVECKILKRDWIEYIGENDADMVIDKLNKKKNIYTTFLLNIVWTVRESCVVYFGRMKKQSEIIQHLEILSDLMLHTEQTSIDNHKKCVTFLVGLLSSESIESYKWLLMAFKTTFGREPTVLMTDQDAAIKQAIPAVFSPSCRHRLCMWYISQTFTDKCLLPKKYLVEASCIIIYKYRNIKCKLVLINEMIQFFIKKTNDDYPLLFQLGSHMSKTGVLQRLNDVIWNERINTREFEIEWQRIMDEYELNDNKWFKDMFAIRDKWIPAYFKDCHFSGLMRTTSRCEDENYFYGLMTNTYLHLIEFLGHFETAMEAQRCVQRKNNHDSRYINPDIKTNLLIKEEASETFTRNVFFEIQKEIMASMLTCYSIKVEEYDRINKFSIKDTDKDVKHFGVFEVSFMKSDCTITCSCLRFELTGCLCRHYFYVLRMSGVEHFPRKYVSRRWTKDVVSTPSSGYNMCQSPKDDANDASKSKIRDIYYSVDYCVDRLVSNMEKLKLYREKLREMTQEVDEDTRSVQPMTNRGFIEAVFGVEKRDEVNVKIPEGIRNKGSGSVKKRVIGEKEMAILKAKRGSRKCGRCGEYVDHNARTCKKKANDSASKYIQDNNVSHT</sequence>
<evidence type="ECO:0000313" key="8">
    <source>
        <dbReference type="EMBL" id="KAJ0214065.1"/>
    </source>
</evidence>
<dbReference type="SMART" id="SM00575">
    <property type="entry name" value="ZnF_PMZ"/>
    <property type="match status" value="1"/>
</dbReference>
<keyword evidence="1" id="KW-0479">Metal-binding</keyword>
<evidence type="ECO:0000259" key="7">
    <source>
        <dbReference type="PROSITE" id="PS50966"/>
    </source>
</evidence>
<evidence type="ECO:0000256" key="5">
    <source>
        <dbReference type="SAM" id="Coils"/>
    </source>
</evidence>
<dbReference type="InterPro" id="IPR006564">
    <property type="entry name" value="Znf_PMZ"/>
</dbReference>
<dbReference type="AlphaFoldDB" id="A0A9R1W0J0"/>
<feature type="coiled-coil region" evidence="5">
    <location>
        <begin position="659"/>
        <end position="689"/>
    </location>
</feature>
<evidence type="ECO:0000256" key="4">
    <source>
        <dbReference type="PROSITE-ProRule" id="PRU00325"/>
    </source>
</evidence>
<dbReference type="EMBL" id="NBSK02000004">
    <property type="protein sequence ID" value="KAJ0214065.1"/>
    <property type="molecule type" value="Genomic_DNA"/>
</dbReference>
<evidence type="ECO:0000256" key="2">
    <source>
        <dbReference type="ARBA" id="ARBA00022771"/>
    </source>
</evidence>
<accession>A0A9R1W0J0</accession>
<dbReference type="GO" id="GO:0008270">
    <property type="term" value="F:zinc ion binding"/>
    <property type="evidence" value="ECO:0007669"/>
    <property type="project" value="UniProtKB-KW"/>
</dbReference>
<feature type="compositionally biased region" description="Basic residues" evidence="6">
    <location>
        <begin position="82"/>
        <end position="93"/>
    </location>
</feature>
<feature type="domain" description="SWIM-type" evidence="7">
    <location>
        <begin position="569"/>
        <end position="605"/>
    </location>
</feature>
<proteinExistence type="predicted"/>
<dbReference type="InterPro" id="IPR007527">
    <property type="entry name" value="Znf_SWIM"/>
</dbReference>
<dbReference type="PANTHER" id="PTHR47718">
    <property type="entry name" value="OS01G0519700 PROTEIN"/>
    <property type="match status" value="1"/>
</dbReference>
<protein>
    <recommendedName>
        <fullName evidence="7">SWIM-type domain-containing protein</fullName>
    </recommendedName>
</protein>
<keyword evidence="9" id="KW-1185">Reference proteome</keyword>
<dbReference type="Pfam" id="PF03101">
    <property type="entry name" value="FAR1"/>
    <property type="match status" value="1"/>
</dbReference>
<gene>
    <name evidence="8" type="ORF">LSAT_V11C400199910</name>
</gene>
<comment type="caution">
    <text evidence="8">The sequence shown here is derived from an EMBL/GenBank/DDBJ whole genome shotgun (WGS) entry which is preliminary data.</text>
</comment>
<dbReference type="Proteomes" id="UP000235145">
    <property type="component" value="Unassembled WGS sequence"/>
</dbReference>
<keyword evidence="2 4" id="KW-0863">Zinc-finger</keyword>
<dbReference type="PROSITE" id="PS50966">
    <property type="entry name" value="ZF_SWIM"/>
    <property type="match status" value="1"/>
</dbReference>
<evidence type="ECO:0000256" key="1">
    <source>
        <dbReference type="ARBA" id="ARBA00022723"/>
    </source>
</evidence>
<keyword evidence="5" id="KW-0175">Coiled coil</keyword>
<name>A0A9R1W0J0_LACSA</name>
<dbReference type="InterPro" id="IPR018289">
    <property type="entry name" value="MULE_transposase_dom"/>
</dbReference>
<organism evidence="8 9">
    <name type="scientific">Lactuca sativa</name>
    <name type="common">Garden lettuce</name>
    <dbReference type="NCBI Taxonomy" id="4236"/>
    <lineage>
        <taxon>Eukaryota</taxon>
        <taxon>Viridiplantae</taxon>
        <taxon>Streptophyta</taxon>
        <taxon>Embryophyta</taxon>
        <taxon>Tracheophyta</taxon>
        <taxon>Spermatophyta</taxon>
        <taxon>Magnoliopsida</taxon>
        <taxon>eudicotyledons</taxon>
        <taxon>Gunneridae</taxon>
        <taxon>Pentapetalae</taxon>
        <taxon>asterids</taxon>
        <taxon>campanulids</taxon>
        <taxon>Asterales</taxon>
        <taxon>Asteraceae</taxon>
        <taxon>Cichorioideae</taxon>
        <taxon>Cichorieae</taxon>
        <taxon>Lactucinae</taxon>
        <taxon>Lactuca</taxon>
    </lineage>
</organism>
<evidence type="ECO:0000256" key="6">
    <source>
        <dbReference type="SAM" id="MobiDB-lite"/>
    </source>
</evidence>
<evidence type="ECO:0000256" key="3">
    <source>
        <dbReference type="ARBA" id="ARBA00022833"/>
    </source>
</evidence>
<dbReference type="PANTHER" id="PTHR47718:SF17">
    <property type="entry name" value="PROTEIN FAR1-RELATED SEQUENCE 5-LIKE"/>
    <property type="match status" value="1"/>
</dbReference>
<dbReference type="InterPro" id="IPR004330">
    <property type="entry name" value="FAR1_DNA_bnd_dom"/>
</dbReference>
<evidence type="ECO:0000313" key="9">
    <source>
        <dbReference type="Proteomes" id="UP000235145"/>
    </source>
</evidence>
<feature type="compositionally biased region" description="Basic and acidic residues" evidence="6">
    <location>
        <begin position="63"/>
        <end position="81"/>
    </location>
</feature>
<dbReference type="Pfam" id="PF10551">
    <property type="entry name" value="MULE"/>
    <property type="match status" value="1"/>
</dbReference>
<keyword evidence="3" id="KW-0862">Zinc</keyword>
<reference evidence="8 9" key="1">
    <citation type="journal article" date="2017" name="Nat. Commun.">
        <title>Genome assembly with in vitro proximity ligation data and whole-genome triplication in lettuce.</title>
        <authorList>
            <person name="Reyes-Chin-Wo S."/>
            <person name="Wang Z."/>
            <person name="Yang X."/>
            <person name="Kozik A."/>
            <person name="Arikit S."/>
            <person name="Song C."/>
            <person name="Xia L."/>
            <person name="Froenicke L."/>
            <person name="Lavelle D.O."/>
            <person name="Truco M.J."/>
            <person name="Xia R."/>
            <person name="Zhu S."/>
            <person name="Xu C."/>
            <person name="Xu H."/>
            <person name="Xu X."/>
            <person name="Cox K."/>
            <person name="Korf I."/>
            <person name="Meyers B.C."/>
            <person name="Michelmore R.W."/>
        </authorList>
    </citation>
    <scope>NUCLEOTIDE SEQUENCE [LARGE SCALE GENOMIC DNA]</scope>
    <source>
        <strain evidence="9">cv. Salinas</strain>
        <tissue evidence="8">Seedlings</tissue>
    </source>
</reference>